<evidence type="ECO:0000256" key="3">
    <source>
        <dbReference type="ARBA" id="ARBA00035643"/>
    </source>
</evidence>
<protein>
    <submittedName>
        <fullName evidence="4">GvpL/GvpF family gas vesicle protein</fullName>
    </submittedName>
</protein>
<keyword evidence="5" id="KW-1185">Reference proteome</keyword>
<proteinExistence type="inferred from homology"/>
<dbReference type="EMBL" id="CP095073">
    <property type="protein sequence ID" value="UOQ44146.1"/>
    <property type="molecule type" value="Genomic_DNA"/>
</dbReference>
<dbReference type="RefSeq" id="WP_244709869.1">
    <property type="nucleotide sequence ID" value="NZ_CP095073.1"/>
</dbReference>
<dbReference type="Pfam" id="PF06386">
    <property type="entry name" value="GvpL_GvpF"/>
    <property type="match status" value="1"/>
</dbReference>
<dbReference type="PANTHER" id="PTHR36852">
    <property type="entry name" value="PROTEIN GVPL 2"/>
    <property type="match status" value="1"/>
</dbReference>
<accession>A0ABY4EJ77</accession>
<organism evidence="4 5">
    <name type="scientific">Halobacillus salinarum</name>
    <dbReference type="NCBI Taxonomy" id="2932257"/>
    <lineage>
        <taxon>Bacteria</taxon>
        <taxon>Bacillati</taxon>
        <taxon>Bacillota</taxon>
        <taxon>Bacilli</taxon>
        <taxon>Bacillales</taxon>
        <taxon>Bacillaceae</taxon>
        <taxon>Halobacillus</taxon>
    </lineage>
</organism>
<gene>
    <name evidence="4" type="ORF">MUN89_20180</name>
</gene>
<dbReference type="PANTHER" id="PTHR36852:SF1">
    <property type="entry name" value="PROTEIN GVPL 2"/>
    <property type="match status" value="1"/>
</dbReference>
<sequence length="267" mass="31347">MNNLLYLYGIVQADTEELDSVLPFKGIDDQHYVFKKEYGRLAAIVCELNEQEYGEEQINKKTQNMEWVQEKAFHHHEALLKLHAHSTVIPMKFCTIYQSEDSLRSLIEAKEDTLHQLLSQLKGKEEWNLKIYCVRDKLFEKVAEDNLTIEEKRKEIAGMSKGRKYLETKKLDNLIEQEVEKELTDFSRGFHNLISQYSNQEEIKKNWNKDVTGKSEEMCWNCAYLLPMEQVEPFLKEITKANEENGEAGWNFEATGPWPAYHFVNLS</sequence>
<dbReference type="Proteomes" id="UP000831787">
    <property type="component" value="Chromosome"/>
</dbReference>
<reference evidence="4 5" key="1">
    <citation type="submission" date="2022-04" db="EMBL/GenBank/DDBJ databases">
        <title>Halobacillus sp. isolated from saltern.</title>
        <authorList>
            <person name="Won M."/>
            <person name="Lee C.-M."/>
            <person name="Woen H.-Y."/>
            <person name="Kwon S.-W."/>
        </authorList>
    </citation>
    <scope>NUCLEOTIDE SEQUENCE [LARGE SCALE GENOMIC DNA]</scope>
    <source>
        <strain evidence="4 5">SSBR10-3</strain>
    </source>
</reference>
<evidence type="ECO:0000256" key="1">
    <source>
        <dbReference type="ARBA" id="ARBA00022987"/>
    </source>
</evidence>
<evidence type="ECO:0000313" key="5">
    <source>
        <dbReference type="Proteomes" id="UP000831787"/>
    </source>
</evidence>
<keyword evidence="1" id="KW-0304">Gas vesicle</keyword>
<comment type="subcellular location">
    <subcellularLocation>
        <location evidence="2">Gas vesicle</location>
    </subcellularLocation>
</comment>
<evidence type="ECO:0000256" key="2">
    <source>
        <dbReference type="ARBA" id="ARBA00035108"/>
    </source>
</evidence>
<dbReference type="InterPro" id="IPR009430">
    <property type="entry name" value="GvpL/GvpF"/>
</dbReference>
<comment type="similarity">
    <text evidence="3">Belongs to the gas vesicle GvpF/GvpL family.</text>
</comment>
<name>A0ABY4EJ77_9BACI</name>
<evidence type="ECO:0000313" key="4">
    <source>
        <dbReference type="EMBL" id="UOQ44146.1"/>
    </source>
</evidence>